<dbReference type="OrthoDB" id="674604at2759"/>
<evidence type="ECO:0000313" key="6">
    <source>
        <dbReference type="Proteomes" id="UP000041254"/>
    </source>
</evidence>
<dbReference type="EMBL" id="CDMY01000603">
    <property type="protein sequence ID" value="CEM25720.1"/>
    <property type="molecule type" value="Genomic_DNA"/>
</dbReference>
<feature type="region of interest" description="Disordered" evidence="4">
    <location>
        <begin position="529"/>
        <end position="571"/>
    </location>
</feature>
<feature type="compositionally biased region" description="Basic and acidic residues" evidence="4">
    <location>
        <begin position="1032"/>
        <end position="1051"/>
    </location>
</feature>
<dbReference type="SUPFAM" id="SSF50978">
    <property type="entry name" value="WD40 repeat-like"/>
    <property type="match status" value="2"/>
</dbReference>
<evidence type="ECO:0000256" key="3">
    <source>
        <dbReference type="PROSITE-ProRule" id="PRU00221"/>
    </source>
</evidence>
<feature type="compositionally biased region" description="Low complexity" evidence="4">
    <location>
        <begin position="746"/>
        <end position="759"/>
    </location>
</feature>
<dbReference type="PROSITE" id="PS50294">
    <property type="entry name" value="WD_REPEATS_REGION"/>
    <property type="match status" value="1"/>
</dbReference>
<dbReference type="SMART" id="SM00320">
    <property type="entry name" value="WD40"/>
    <property type="match status" value="9"/>
</dbReference>
<feature type="repeat" description="WD" evidence="3">
    <location>
        <begin position="647"/>
        <end position="669"/>
    </location>
</feature>
<feature type="compositionally biased region" description="Basic and acidic residues" evidence="4">
    <location>
        <begin position="484"/>
        <end position="504"/>
    </location>
</feature>
<evidence type="ECO:0000313" key="5">
    <source>
        <dbReference type="EMBL" id="CEM25720.1"/>
    </source>
</evidence>
<dbReference type="PRINTS" id="PR00320">
    <property type="entry name" value="GPROTEINBRPT"/>
</dbReference>
<feature type="region of interest" description="Disordered" evidence="4">
    <location>
        <begin position="254"/>
        <end position="288"/>
    </location>
</feature>
<feature type="repeat" description="WD" evidence="3">
    <location>
        <begin position="934"/>
        <end position="973"/>
    </location>
</feature>
<accession>A0A0G4G9R1</accession>
<sequence length="1230" mass="133643">MPVDHEELDAEISIEFSVERTFDTPELQTSSRASRKRAPAEGFVQAASLLCVSKPASPVYRVFLGLSNGKILSYQCKRDTDGPGETAGNGQLVRSEPVIHEGHSGPVRCLIFLERLNSDFDLPRITDDHEDDELAGMSRGGHNGNPLDVSPSVAAQRSDKGGFLLSGGSDRVIKVWELSYHDDPVGRGAARCLQTLYGHGGSVLAMASSVFGGEAIVASCSTDQHIMLWKMDPDKRVLRFPPFRCFQKIHASIRPPVPDQQADEDPKRTSEKTEKDRPPPPPRADDAGWFTALTFRDGGDTLSLLASDTSGCVTHFAYSLPYEPAKEPARRASGASSERRGGDGQRRGKRGSMESIAGDMMVGGGSFECVRRVAFHHRAIVGLLCLPGEQRIVTHGYDQKVRISHPDTHECFLDDTHPSAAIFTCAAWHGTYQELMLADSQGHISIYNLRSDEKVTYEPLPLAWGGQDGSTSSSSSAAAAAAAAERDKDGGGGKDGSGKEKPDAKLVATDGQRRVWAMIALPTMEDWNQGLDPSSMPFIPPATTTTEEQQDQANDQQAAAASSSGVPADDATASVEESAIYDGLNKPRHVVVLTGWEAVQLRLVPRAACPSIKGHSGAVVRAFYRPLGCGERASEREKNPLGVSGHLYSASSDNTIKCWDVENQLCLRTFRTFRSEITEFLFLPSTEMFLTGHESGDIKMWNVDDMQSVTLKTPKGQRPHKNTISSMALLVTSPSAKKEPTPTPTPTAAAAAAAGGPATYRSAESLESDENGGGDGDAASSVSSLPVDGAARMREGEGSGGDGVRSRDRMDAVVVGSFDCYVSLWKIVDEGDTITARMERSFRAHPTDDDELLCLCVSSCHPTAPPSPTSPSQVARNLTHRSTTSNLSHRLTGHGHHTDRHSPSTVVLTGGNKGVIYCWMLPKANQPERLLFQLAGHQDAVTSLIEVSGRLFSGSEDGTVRIWLLTSSSTQGARESAPEALGQVRVPVSLSPPPAAKRLPSRLLEHVKTPSHGDSSRTAHQAARPNVTMTRRNTDKGRAGDEEHHMGEPHRTGGFGIVEQFVAVWMWAHPLKKGSEPQAGTDQKDQPGRWVVFSCSRNGEIIGWDVLTLRIVWWTRFDDTEIRSVAYAAPWRTLWLGKEDGGIFFCTLPPTLAFPLQKERHAAFLESGGRPMDIDHEIVGLPEWHRRPLDDVVEMDKEQDVGRWVVVGPLPPERRKRRRRKRSSFVGGGG</sequence>
<evidence type="ECO:0000256" key="4">
    <source>
        <dbReference type="SAM" id="MobiDB-lite"/>
    </source>
</evidence>
<dbReference type="STRING" id="1169540.A0A0G4G9R1"/>
<reference evidence="5 6" key="1">
    <citation type="submission" date="2014-11" db="EMBL/GenBank/DDBJ databases">
        <authorList>
            <person name="Zhu J."/>
            <person name="Qi W."/>
            <person name="Song R."/>
        </authorList>
    </citation>
    <scope>NUCLEOTIDE SEQUENCE [LARGE SCALE GENOMIC DNA]</scope>
</reference>
<feature type="compositionally biased region" description="Low complexity" evidence="4">
    <location>
        <begin position="469"/>
        <end position="483"/>
    </location>
</feature>
<keyword evidence="1 3" id="KW-0853">WD repeat</keyword>
<dbReference type="InterPro" id="IPR020472">
    <property type="entry name" value="WD40_PAC1"/>
</dbReference>
<feature type="region of interest" description="Disordered" evidence="4">
    <location>
        <begin position="127"/>
        <end position="151"/>
    </location>
</feature>
<feature type="region of interest" description="Disordered" evidence="4">
    <location>
        <begin position="464"/>
        <end position="507"/>
    </location>
</feature>
<name>A0A0G4G9R1_VITBC</name>
<keyword evidence="2" id="KW-0677">Repeat</keyword>
<dbReference type="Pfam" id="PF00400">
    <property type="entry name" value="WD40"/>
    <property type="match status" value="2"/>
</dbReference>
<dbReference type="PANTHER" id="PTHR44156">
    <property type="entry name" value="SUPERNUMERARY LIMBS, ISOFORM B-RELATED"/>
    <property type="match status" value="1"/>
</dbReference>
<feature type="compositionally biased region" description="Low complexity" evidence="4">
    <location>
        <begin position="542"/>
        <end position="561"/>
    </location>
</feature>
<dbReference type="InParanoid" id="A0A0G4G9R1"/>
<dbReference type="InterPro" id="IPR053299">
    <property type="entry name" value="ASTRA_WD_repeat"/>
</dbReference>
<feature type="repeat" description="WD" evidence="3">
    <location>
        <begin position="158"/>
        <end position="179"/>
    </location>
</feature>
<dbReference type="Gene3D" id="2.130.10.10">
    <property type="entry name" value="YVTN repeat-like/Quinoprotein amine dehydrogenase"/>
    <property type="match status" value="4"/>
</dbReference>
<dbReference type="InterPro" id="IPR001680">
    <property type="entry name" value="WD40_rpt"/>
</dbReference>
<feature type="region of interest" description="Disordered" evidence="4">
    <location>
        <begin position="1007"/>
        <end position="1052"/>
    </location>
</feature>
<feature type="compositionally biased region" description="Basic and acidic residues" evidence="4">
    <location>
        <begin position="337"/>
        <end position="346"/>
    </location>
</feature>
<dbReference type="PROSITE" id="PS50082">
    <property type="entry name" value="WD_REPEATS_2"/>
    <property type="match status" value="4"/>
</dbReference>
<gene>
    <name evidence="5" type="ORF">Vbra_9781</name>
</gene>
<dbReference type="AlphaFoldDB" id="A0A0G4G9R1"/>
<feature type="region of interest" description="Disordered" evidence="4">
    <location>
        <begin position="327"/>
        <end position="357"/>
    </location>
</feature>
<feature type="region of interest" description="Disordered" evidence="4">
    <location>
        <begin position="734"/>
        <end position="806"/>
    </location>
</feature>
<proteinExistence type="predicted"/>
<organism evidence="5 6">
    <name type="scientific">Vitrella brassicaformis (strain CCMP3155)</name>
    <dbReference type="NCBI Taxonomy" id="1169540"/>
    <lineage>
        <taxon>Eukaryota</taxon>
        <taxon>Sar</taxon>
        <taxon>Alveolata</taxon>
        <taxon>Colpodellida</taxon>
        <taxon>Vitrellaceae</taxon>
        <taxon>Vitrella</taxon>
    </lineage>
</organism>
<evidence type="ECO:0000256" key="2">
    <source>
        <dbReference type="ARBA" id="ARBA00022737"/>
    </source>
</evidence>
<dbReference type="Proteomes" id="UP000041254">
    <property type="component" value="Unassembled WGS sequence"/>
</dbReference>
<evidence type="ECO:0008006" key="7">
    <source>
        <dbReference type="Google" id="ProtNLM"/>
    </source>
</evidence>
<dbReference type="VEuPathDB" id="CryptoDB:Vbra_9781"/>
<feature type="compositionally biased region" description="Basic and acidic residues" evidence="4">
    <location>
        <begin position="264"/>
        <end position="286"/>
    </location>
</feature>
<dbReference type="InterPro" id="IPR036322">
    <property type="entry name" value="WD40_repeat_dom_sf"/>
</dbReference>
<feature type="repeat" description="WD" evidence="3">
    <location>
        <begin position="670"/>
        <end position="711"/>
    </location>
</feature>
<keyword evidence="6" id="KW-1185">Reference proteome</keyword>
<evidence type="ECO:0000256" key="1">
    <source>
        <dbReference type="ARBA" id="ARBA00022574"/>
    </source>
</evidence>
<dbReference type="InterPro" id="IPR015943">
    <property type="entry name" value="WD40/YVTN_repeat-like_dom_sf"/>
</dbReference>
<protein>
    <recommendedName>
        <fullName evidence="7">WD40 repeat-like protein</fullName>
    </recommendedName>
</protein>